<proteinExistence type="predicted"/>
<reference evidence="1 2" key="1">
    <citation type="submission" date="2019-03" db="EMBL/GenBank/DDBJ databases">
        <title>Genomic Encyclopedia of Type Strains, Phase IV (KMG-IV): sequencing the most valuable type-strain genomes for metagenomic binning, comparative biology and taxonomic classification.</title>
        <authorList>
            <person name="Goeker M."/>
        </authorList>
    </citation>
    <scope>NUCLEOTIDE SEQUENCE [LARGE SCALE GENOMIC DNA]</scope>
    <source>
        <strain evidence="1 2">DSM 44684</strain>
    </source>
</reference>
<dbReference type="RefSeq" id="WP_243655152.1">
    <property type="nucleotide sequence ID" value="NZ_SMFR01000008.1"/>
</dbReference>
<accession>A0A4R1F6Q8</accession>
<gene>
    <name evidence="1" type="ORF">DFR71_6280</name>
</gene>
<protein>
    <submittedName>
        <fullName evidence="1">Uncharacterized protein</fullName>
    </submittedName>
</protein>
<evidence type="ECO:0000313" key="2">
    <source>
        <dbReference type="Proteomes" id="UP000294856"/>
    </source>
</evidence>
<name>A0A4R1F6Q8_9NOCA</name>
<comment type="caution">
    <text evidence="1">The sequence shown here is derived from an EMBL/GenBank/DDBJ whole genome shotgun (WGS) entry which is preliminary data.</text>
</comment>
<keyword evidence="2" id="KW-1185">Reference proteome</keyword>
<sequence length="108" mass="12298">MTIHRDGQWLIATRTEHVACEHEQGMYRLSLLPQQLVTASQALAGLAVAEIVDQWGPLLWEHNDNVAMVWKLIAMHARTLGLDAIDAVIRVQQSEWPMTATERAEWTR</sequence>
<dbReference type="AlphaFoldDB" id="A0A4R1F6Q8"/>
<organism evidence="1 2">
    <name type="scientific">Nocardia alba</name>
    <dbReference type="NCBI Taxonomy" id="225051"/>
    <lineage>
        <taxon>Bacteria</taxon>
        <taxon>Bacillati</taxon>
        <taxon>Actinomycetota</taxon>
        <taxon>Actinomycetes</taxon>
        <taxon>Mycobacteriales</taxon>
        <taxon>Nocardiaceae</taxon>
        <taxon>Nocardia</taxon>
    </lineage>
</organism>
<dbReference type="EMBL" id="SMFR01000008">
    <property type="protein sequence ID" value="TCJ89987.1"/>
    <property type="molecule type" value="Genomic_DNA"/>
</dbReference>
<evidence type="ECO:0000313" key="1">
    <source>
        <dbReference type="EMBL" id="TCJ89987.1"/>
    </source>
</evidence>
<dbReference type="STRING" id="1210063.GCA_001612665_05708"/>
<dbReference type="Proteomes" id="UP000294856">
    <property type="component" value="Unassembled WGS sequence"/>
</dbReference>